<evidence type="ECO:0000313" key="4">
    <source>
        <dbReference type="Proteomes" id="UP000215902"/>
    </source>
</evidence>
<accession>A0A267DW39</accession>
<dbReference type="InterPro" id="IPR001680">
    <property type="entry name" value="WD40_rpt"/>
</dbReference>
<keyword evidence="4" id="KW-1185">Reference proteome</keyword>
<dbReference type="OrthoDB" id="2305498at2759"/>
<dbReference type="STRING" id="282301.A0A267DW39"/>
<dbReference type="Pfam" id="PF00646">
    <property type="entry name" value="F-box"/>
    <property type="match status" value="1"/>
</dbReference>
<dbReference type="Gene3D" id="1.20.1280.50">
    <property type="match status" value="1"/>
</dbReference>
<dbReference type="InterPro" id="IPR036322">
    <property type="entry name" value="WD40_repeat_dom_sf"/>
</dbReference>
<reference evidence="3 4" key="1">
    <citation type="submission" date="2017-06" db="EMBL/GenBank/DDBJ databases">
        <title>A platform for efficient transgenesis in Macrostomum lignano, a flatworm model organism for stem cell research.</title>
        <authorList>
            <person name="Berezikov E."/>
        </authorList>
    </citation>
    <scope>NUCLEOTIDE SEQUENCE [LARGE SCALE GENOMIC DNA]</scope>
    <source>
        <strain evidence="3">DV1</strain>
        <tissue evidence="3">Whole organism</tissue>
    </source>
</reference>
<dbReference type="EMBL" id="NIVC01003084">
    <property type="protein sequence ID" value="PAA53465.1"/>
    <property type="molecule type" value="Genomic_DNA"/>
</dbReference>
<evidence type="ECO:0000259" key="2">
    <source>
        <dbReference type="PROSITE" id="PS50181"/>
    </source>
</evidence>
<organism evidence="3 4">
    <name type="scientific">Macrostomum lignano</name>
    <dbReference type="NCBI Taxonomy" id="282301"/>
    <lineage>
        <taxon>Eukaryota</taxon>
        <taxon>Metazoa</taxon>
        <taxon>Spiralia</taxon>
        <taxon>Lophotrochozoa</taxon>
        <taxon>Platyhelminthes</taxon>
        <taxon>Rhabditophora</taxon>
        <taxon>Macrostomorpha</taxon>
        <taxon>Macrostomida</taxon>
        <taxon>Macrostomidae</taxon>
        <taxon>Macrostomum</taxon>
    </lineage>
</organism>
<dbReference type="InterPro" id="IPR015943">
    <property type="entry name" value="WD40/YVTN_repeat-like_dom_sf"/>
</dbReference>
<dbReference type="CDD" id="cd09917">
    <property type="entry name" value="F-box_SF"/>
    <property type="match status" value="1"/>
</dbReference>
<evidence type="ECO:0000256" key="1">
    <source>
        <dbReference type="SAM" id="MobiDB-lite"/>
    </source>
</evidence>
<evidence type="ECO:0000313" key="3">
    <source>
        <dbReference type="EMBL" id="PAA53465.1"/>
    </source>
</evidence>
<feature type="domain" description="F-box" evidence="2">
    <location>
        <begin position="47"/>
        <end position="93"/>
    </location>
</feature>
<dbReference type="PROSITE" id="PS50181">
    <property type="entry name" value="FBOX"/>
    <property type="match status" value="1"/>
</dbReference>
<dbReference type="InterPro" id="IPR036047">
    <property type="entry name" value="F-box-like_dom_sf"/>
</dbReference>
<dbReference type="InterPro" id="IPR001810">
    <property type="entry name" value="F-box_dom"/>
</dbReference>
<dbReference type="SMART" id="SM00320">
    <property type="entry name" value="WD40"/>
    <property type="match status" value="4"/>
</dbReference>
<dbReference type="SUPFAM" id="SSF50978">
    <property type="entry name" value="WD40 repeat-like"/>
    <property type="match status" value="1"/>
</dbReference>
<sequence length="513" mass="56303">AAATADSCCPIRLLISKFNMTALVRSTPSDNSNKENLPGNAIDTLDNSQLIRLPVELIERLCGHLDCRSVAQLSATCQRMRQLLGSRVFWQMRVRRLLHSRQLPGAGEICDGAVQEEAGAPRRFRLPDELSSTSSINSAEDAADGGSGGGGDVDDLDDGHRWRRRCTALETAIDRFGDPSRSRHRRMQYGIGVCIDALQLLPSSCGLAAVGSRDQTFGLVSLRGIRSGAADADCFSYRDRQHHRGWIWSVAAHEDSVLTGCWDRVLRRFALHPAQLADAVMLGSPVLCTAWLGKNVALAGCFDRSAYVLDCRDIRDTRRRVTVHSSRPVLCVLPLSDHYLLTAGEDTNVCVTDLRASLSQPVQQFSLGRSRYLRCLSSQQPAGDAGDTRQIWGAVQHGGIRCFNWCRRHCRLIDASSFAADLDAAEFVGSDSVQQEQQQQQHQKLGVGNNVTCIDSPDGAVLVCRERHPMQAYLATLPPRPLAGWPNAVSVSCRDGVVATGSLDGDLQFWWRD</sequence>
<proteinExistence type="predicted"/>
<dbReference type="Gene3D" id="2.130.10.10">
    <property type="entry name" value="YVTN repeat-like/Quinoprotein amine dehydrogenase"/>
    <property type="match status" value="1"/>
</dbReference>
<name>A0A267DW39_9PLAT</name>
<gene>
    <name evidence="3" type="ORF">BOX15_Mlig010695g7</name>
</gene>
<protein>
    <recommendedName>
        <fullName evidence="2">F-box domain-containing protein</fullName>
    </recommendedName>
</protein>
<feature type="region of interest" description="Disordered" evidence="1">
    <location>
        <begin position="121"/>
        <end position="156"/>
    </location>
</feature>
<comment type="caution">
    <text evidence="3">The sequence shown here is derived from an EMBL/GenBank/DDBJ whole genome shotgun (WGS) entry which is preliminary data.</text>
</comment>
<feature type="non-terminal residue" evidence="3">
    <location>
        <position position="1"/>
    </location>
</feature>
<dbReference type="Proteomes" id="UP000215902">
    <property type="component" value="Unassembled WGS sequence"/>
</dbReference>
<dbReference type="SUPFAM" id="SSF81383">
    <property type="entry name" value="F-box domain"/>
    <property type="match status" value="1"/>
</dbReference>
<dbReference type="AlphaFoldDB" id="A0A267DW39"/>